<accession>A0ABD3U6W0</accession>
<evidence type="ECO:0000259" key="6">
    <source>
        <dbReference type="PROSITE" id="PS51523"/>
    </source>
</evidence>
<name>A0ABD3U6W0_9LAMI</name>
<evidence type="ECO:0000256" key="2">
    <source>
        <dbReference type="ARBA" id="ARBA00022490"/>
    </source>
</evidence>
<reference evidence="7 8" key="1">
    <citation type="submission" date="2024-12" db="EMBL/GenBank/DDBJ databases">
        <title>The unique morphological basis and parallel evolutionary history of personate flowers in Penstemon.</title>
        <authorList>
            <person name="Depatie T.H."/>
            <person name="Wessinger C.A."/>
        </authorList>
    </citation>
    <scope>NUCLEOTIDE SEQUENCE [LARGE SCALE GENOMIC DNA]</scope>
    <source>
        <strain evidence="7">WTNN_2</strain>
        <tissue evidence="7">Leaf</tissue>
    </source>
</reference>
<keyword evidence="4" id="KW-0863">Zinc-finger</keyword>
<evidence type="ECO:0000256" key="4">
    <source>
        <dbReference type="ARBA" id="ARBA00022771"/>
    </source>
</evidence>
<dbReference type="EMBL" id="JBJXBP010000002">
    <property type="protein sequence ID" value="KAL3844661.1"/>
    <property type="molecule type" value="Genomic_DNA"/>
</dbReference>
<sequence length="92" mass="10234">MKKRQVVLKRDDHFYTNSANSSFAVRTVRYGECQKNHAANVGGYAVDGCREFMACGEEGTEDALRCAACGCHRNFHRREVQAEVVSDCSSPT</sequence>
<dbReference type="GO" id="GO:0005737">
    <property type="term" value="C:cytoplasm"/>
    <property type="evidence" value="ECO:0007669"/>
    <property type="project" value="UniProtKB-SubCell"/>
</dbReference>
<dbReference type="InterPro" id="IPR006456">
    <property type="entry name" value="ZF_HD_homeobox_Cys/His_dimer"/>
</dbReference>
<feature type="domain" description="ZF-HD dimerization-type" evidence="6">
    <location>
        <begin position="30"/>
        <end position="79"/>
    </location>
</feature>
<dbReference type="Proteomes" id="UP001634393">
    <property type="component" value="Unassembled WGS sequence"/>
</dbReference>
<evidence type="ECO:0000313" key="7">
    <source>
        <dbReference type="EMBL" id="KAL3844661.1"/>
    </source>
</evidence>
<dbReference type="Pfam" id="PF04770">
    <property type="entry name" value="ZF-HD_dimer"/>
    <property type="match status" value="1"/>
</dbReference>
<proteinExistence type="predicted"/>
<evidence type="ECO:0000256" key="5">
    <source>
        <dbReference type="ARBA" id="ARBA00022833"/>
    </source>
</evidence>
<dbReference type="PANTHER" id="PTHR31948:SF162">
    <property type="entry name" value="MINI ZINC FINGER PROTEIN 2"/>
    <property type="match status" value="1"/>
</dbReference>
<protein>
    <recommendedName>
        <fullName evidence="6">ZF-HD dimerization-type domain-containing protein</fullName>
    </recommendedName>
</protein>
<dbReference type="AlphaFoldDB" id="A0ABD3U6W0"/>
<keyword evidence="5" id="KW-0862">Zinc</keyword>
<comment type="caution">
    <text evidence="7">The sequence shown here is derived from an EMBL/GenBank/DDBJ whole genome shotgun (WGS) entry which is preliminary data.</text>
</comment>
<organism evidence="7 8">
    <name type="scientific">Penstemon smallii</name>
    <dbReference type="NCBI Taxonomy" id="265156"/>
    <lineage>
        <taxon>Eukaryota</taxon>
        <taxon>Viridiplantae</taxon>
        <taxon>Streptophyta</taxon>
        <taxon>Embryophyta</taxon>
        <taxon>Tracheophyta</taxon>
        <taxon>Spermatophyta</taxon>
        <taxon>Magnoliopsida</taxon>
        <taxon>eudicotyledons</taxon>
        <taxon>Gunneridae</taxon>
        <taxon>Pentapetalae</taxon>
        <taxon>asterids</taxon>
        <taxon>lamiids</taxon>
        <taxon>Lamiales</taxon>
        <taxon>Plantaginaceae</taxon>
        <taxon>Cheloneae</taxon>
        <taxon>Penstemon</taxon>
    </lineage>
</organism>
<evidence type="ECO:0000256" key="3">
    <source>
        <dbReference type="ARBA" id="ARBA00022723"/>
    </source>
</evidence>
<dbReference type="PANTHER" id="PTHR31948">
    <property type="entry name" value="ZINC-FINGER HOMEODOMAIN PROTEIN 2"/>
    <property type="match status" value="1"/>
</dbReference>
<comment type="subcellular location">
    <subcellularLocation>
        <location evidence="1">Cytoplasm</location>
    </subcellularLocation>
</comment>
<dbReference type="PROSITE" id="PS51523">
    <property type="entry name" value="ZF_HD_DIMER"/>
    <property type="match status" value="1"/>
</dbReference>
<evidence type="ECO:0000256" key="1">
    <source>
        <dbReference type="ARBA" id="ARBA00004496"/>
    </source>
</evidence>
<dbReference type="NCBIfam" id="TIGR01566">
    <property type="entry name" value="ZF_HD_prot_N"/>
    <property type="match status" value="1"/>
</dbReference>
<evidence type="ECO:0000313" key="8">
    <source>
        <dbReference type="Proteomes" id="UP001634393"/>
    </source>
</evidence>
<gene>
    <name evidence="7" type="ORF">ACJIZ3_002064</name>
</gene>
<keyword evidence="2" id="KW-0963">Cytoplasm</keyword>
<keyword evidence="3" id="KW-0479">Metal-binding</keyword>
<dbReference type="GO" id="GO:0008270">
    <property type="term" value="F:zinc ion binding"/>
    <property type="evidence" value="ECO:0007669"/>
    <property type="project" value="UniProtKB-KW"/>
</dbReference>
<keyword evidence="8" id="KW-1185">Reference proteome</keyword>